<keyword evidence="4" id="KW-1185">Reference proteome</keyword>
<evidence type="ECO:0000256" key="1">
    <source>
        <dbReference type="SAM" id="MobiDB-lite"/>
    </source>
</evidence>
<dbReference type="EMBL" id="KZ824420">
    <property type="protein sequence ID" value="RAL05950.1"/>
    <property type="molecule type" value="Genomic_DNA"/>
</dbReference>
<dbReference type="OrthoDB" id="2386090at2759"/>
<feature type="region of interest" description="Disordered" evidence="1">
    <location>
        <begin position="34"/>
        <end position="68"/>
    </location>
</feature>
<gene>
    <name evidence="3" type="ORF">BO80DRAFT_451500</name>
</gene>
<dbReference type="GeneID" id="37226748"/>
<evidence type="ECO:0000313" key="3">
    <source>
        <dbReference type="EMBL" id="RAL05950.1"/>
    </source>
</evidence>
<accession>A0A395HDY9</accession>
<keyword evidence="2" id="KW-1133">Transmembrane helix</keyword>
<dbReference type="VEuPathDB" id="FungiDB:BO80DRAFT_451500"/>
<organism evidence="3 4">
    <name type="scientific">Aspergillus ibericus CBS 121593</name>
    <dbReference type="NCBI Taxonomy" id="1448316"/>
    <lineage>
        <taxon>Eukaryota</taxon>
        <taxon>Fungi</taxon>
        <taxon>Dikarya</taxon>
        <taxon>Ascomycota</taxon>
        <taxon>Pezizomycotina</taxon>
        <taxon>Eurotiomycetes</taxon>
        <taxon>Eurotiomycetidae</taxon>
        <taxon>Eurotiales</taxon>
        <taxon>Aspergillaceae</taxon>
        <taxon>Aspergillus</taxon>
        <taxon>Aspergillus subgen. Circumdati</taxon>
    </lineage>
</organism>
<proteinExistence type="predicted"/>
<name>A0A395HDY9_9EURO</name>
<dbReference type="Proteomes" id="UP000249402">
    <property type="component" value="Unassembled WGS sequence"/>
</dbReference>
<keyword evidence="2" id="KW-0812">Transmembrane</keyword>
<feature type="transmembrane region" description="Helical" evidence="2">
    <location>
        <begin position="89"/>
        <end position="113"/>
    </location>
</feature>
<evidence type="ECO:0000313" key="4">
    <source>
        <dbReference type="Proteomes" id="UP000249402"/>
    </source>
</evidence>
<reference evidence="3 4" key="1">
    <citation type="submission" date="2018-02" db="EMBL/GenBank/DDBJ databases">
        <title>The genomes of Aspergillus section Nigri reveals drivers in fungal speciation.</title>
        <authorList>
            <consortium name="DOE Joint Genome Institute"/>
            <person name="Vesth T.C."/>
            <person name="Nybo J."/>
            <person name="Theobald S."/>
            <person name="Brandl J."/>
            <person name="Frisvad J.C."/>
            <person name="Nielsen K.F."/>
            <person name="Lyhne E.K."/>
            <person name="Kogle M.E."/>
            <person name="Kuo A."/>
            <person name="Riley R."/>
            <person name="Clum A."/>
            <person name="Nolan M."/>
            <person name="Lipzen A."/>
            <person name="Salamov A."/>
            <person name="Henrissat B."/>
            <person name="Wiebenga A."/>
            <person name="De vries R.P."/>
            <person name="Grigoriev I.V."/>
            <person name="Mortensen U.H."/>
            <person name="Andersen M.R."/>
            <person name="Baker S.E."/>
        </authorList>
    </citation>
    <scope>NUCLEOTIDE SEQUENCE [LARGE SCALE GENOMIC DNA]</scope>
    <source>
        <strain evidence="3 4">CBS 121593</strain>
    </source>
</reference>
<sequence length="266" mass="30334">MRPFILLSAQLRAALPRSVRRDLNSKLFTRFKTTQNPVQPPKSELPFIKRNTTAPRNPQPSPAKHAKLTFRKGPPERIVIYHGGTGKTVILGTLRMTTIFIFGVSCFLVAPAFNSDEHPWYLAPAIVIASAFPMIFVSWTSAPYVTFVHLALPVFARRSREATIEYAKNLPPTATLYMTTMRSTSMPLKTEMRMGDLVPNKSLIRPVSFTNLNPAPYRWWEGRPPQHFYTDSKSKRGRPSTTFYPALWEHVYKQIQNNGAMKKKIK</sequence>
<keyword evidence="2" id="KW-0472">Membrane</keyword>
<dbReference type="RefSeq" id="XP_025580277.1">
    <property type="nucleotide sequence ID" value="XM_025721883.1"/>
</dbReference>
<evidence type="ECO:0000256" key="2">
    <source>
        <dbReference type="SAM" id="Phobius"/>
    </source>
</evidence>
<dbReference type="AlphaFoldDB" id="A0A395HDY9"/>
<feature type="transmembrane region" description="Helical" evidence="2">
    <location>
        <begin position="120"/>
        <end position="139"/>
    </location>
</feature>
<protein>
    <submittedName>
        <fullName evidence="3">Uncharacterized protein</fullName>
    </submittedName>
</protein>